<evidence type="ECO:0000259" key="3">
    <source>
        <dbReference type="SMART" id="SM00662"/>
    </source>
</evidence>
<evidence type="ECO:0000256" key="2">
    <source>
        <dbReference type="ARBA" id="ARBA00023163"/>
    </source>
</evidence>
<keyword evidence="1" id="KW-0240">DNA-directed RNA polymerase</keyword>
<dbReference type="Gene3D" id="3.30.1360.10">
    <property type="entry name" value="RNA polymerase, RBP11-like subunit"/>
    <property type="match status" value="2"/>
</dbReference>
<dbReference type="SMART" id="SM00662">
    <property type="entry name" value="RPOLD"/>
    <property type="match status" value="1"/>
</dbReference>
<dbReference type="Proteomes" id="UP001291926">
    <property type="component" value="Unassembled WGS sequence"/>
</dbReference>
<dbReference type="InterPro" id="IPR036643">
    <property type="entry name" value="RNApol_insert_sf"/>
</dbReference>
<dbReference type="Gene3D" id="2.170.120.12">
    <property type="entry name" value="DNA-directed RNA polymerase, insert domain"/>
    <property type="match status" value="2"/>
</dbReference>
<dbReference type="SUPFAM" id="SSF56553">
    <property type="entry name" value="Insert subdomain of RNA polymerase alpha subunit"/>
    <property type="match status" value="1"/>
</dbReference>
<feature type="domain" description="DNA-directed RNA polymerase RpoA/D/Rpb3-type" evidence="3">
    <location>
        <begin position="18"/>
        <end position="210"/>
    </location>
</feature>
<dbReference type="PANTHER" id="PTHR11800:SF2">
    <property type="entry name" value="DNA-DIRECTED RNA POLYMERASE II SUBUNIT RPB3"/>
    <property type="match status" value="1"/>
</dbReference>
<sequence>MECVSDRRFSKTKIRTARDTFELFHSDDITANALRRVMLEEIPTIAIDFVEIKVNTSALNTRGILIVKLRRGEKLTLRALAHKGLGKNHARWSPATTITFKGEPNIYINDELMETLMIQEKKEFAESSPHLFYYDPPFKQICVHYYWAGKCYDEALKKAEAMGIPGLVEIHASEDNFIFTVESTGALKTSQLVLSALKYLREKLDNVALSRHIVEESDEE</sequence>
<reference evidence="4 5" key="1">
    <citation type="journal article" date="2023" name="bioRxiv">
        <title>Genome report: Whole genome sequence and annotation of Penstemon davidsonii.</title>
        <authorList>
            <person name="Ostevik K.L."/>
            <person name="Alabady M."/>
            <person name="Zhang M."/>
            <person name="Rausher M.D."/>
        </authorList>
    </citation>
    <scope>NUCLEOTIDE SEQUENCE [LARGE SCALE GENOMIC DNA]</scope>
    <source>
        <strain evidence="4">DNT005</strain>
        <tissue evidence="4">Whole leaf</tissue>
    </source>
</reference>
<dbReference type="Pfam" id="PF01193">
    <property type="entry name" value="RNA_pol_L"/>
    <property type="match status" value="1"/>
</dbReference>
<dbReference type="InterPro" id="IPR050518">
    <property type="entry name" value="Rpo3/RPB3_RNA_Pol_subunit"/>
</dbReference>
<keyword evidence="5" id="KW-1185">Reference proteome</keyword>
<organism evidence="4 5">
    <name type="scientific">Penstemon davidsonii</name>
    <dbReference type="NCBI Taxonomy" id="160366"/>
    <lineage>
        <taxon>Eukaryota</taxon>
        <taxon>Viridiplantae</taxon>
        <taxon>Streptophyta</taxon>
        <taxon>Embryophyta</taxon>
        <taxon>Tracheophyta</taxon>
        <taxon>Spermatophyta</taxon>
        <taxon>Magnoliopsida</taxon>
        <taxon>eudicotyledons</taxon>
        <taxon>Gunneridae</taxon>
        <taxon>Pentapetalae</taxon>
        <taxon>asterids</taxon>
        <taxon>lamiids</taxon>
        <taxon>Lamiales</taxon>
        <taxon>Plantaginaceae</taxon>
        <taxon>Cheloneae</taxon>
        <taxon>Penstemon</taxon>
    </lineage>
</organism>
<dbReference type="EMBL" id="JAYDYQ010001087">
    <property type="protein sequence ID" value="KAK4491125.1"/>
    <property type="molecule type" value="Genomic_DNA"/>
</dbReference>
<name>A0ABR0DQB3_9LAMI</name>
<evidence type="ECO:0000313" key="5">
    <source>
        <dbReference type="Proteomes" id="UP001291926"/>
    </source>
</evidence>
<protein>
    <recommendedName>
        <fullName evidence="3">DNA-directed RNA polymerase RpoA/D/Rpb3-type domain-containing protein</fullName>
    </recommendedName>
</protein>
<dbReference type="PANTHER" id="PTHR11800">
    <property type="entry name" value="DNA-DIRECTED RNA POLYMERASE"/>
    <property type="match status" value="1"/>
</dbReference>
<evidence type="ECO:0000256" key="1">
    <source>
        <dbReference type="ARBA" id="ARBA00022478"/>
    </source>
</evidence>
<gene>
    <name evidence="4" type="ORF">RD792_001849</name>
</gene>
<comment type="caution">
    <text evidence="4">The sequence shown here is derived from an EMBL/GenBank/DDBJ whole genome shotgun (WGS) entry which is preliminary data.</text>
</comment>
<dbReference type="SUPFAM" id="SSF55257">
    <property type="entry name" value="RBP11-like subunits of RNA polymerase"/>
    <property type="match status" value="1"/>
</dbReference>
<dbReference type="InterPro" id="IPR036603">
    <property type="entry name" value="RBP11-like"/>
</dbReference>
<keyword evidence="2" id="KW-0804">Transcription</keyword>
<evidence type="ECO:0000313" key="4">
    <source>
        <dbReference type="EMBL" id="KAK4491125.1"/>
    </source>
</evidence>
<accession>A0ABR0DQB3</accession>
<proteinExistence type="predicted"/>
<dbReference type="InterPro" id="IPR011263">
    <property type="entry name" value="DNA-dir_RNA_pol_RpoA/D/Rpb3"/>
</dbReference>